<keyword evidence="6" id="KW-0175">Coiled coil</keyword>
<sequence>MGTSEESTKAPKQIPIEDPAKGSRVSGKWWKKDRKAFRIRSLGVNSSWRLKKEQRLKDQQFKAKLKELQDEKEKERQARVDKIKERRQKKEEKERYELLATKMHKKKLERLKRREKRNKLLKER</sequence>
<evidence type="ECO:0000256" key="8">
    <source>
        <dbReference type="RuleBase" id="RU363084"/>
    </source>
</evidence>
<evidence type="ECO:0000313" key="10">
    <source>
        <dbReference type="EMBL" id="VEU23832.1"/>
    </source>
</evidence>
<comment type="subcellular location">
    <subcellularLocation>
        <location evidence="2 8">Nucleus</location>
        <location evidence="2 8">Nucleolus</location>
    </subcellularLocation>
</comment>
<dbReference type="InParanoid" id="A0A448YSD8"/>
<dbReference type="STRING" id="13370.A0A448YSD8"/>
<evidence type="ECO:0000256" key="9">
    <source>
        <dbReference type="SAM" id="MobiDB-lite"/>
    </source>
</evidence>
<dbReference type="FunCoup" id="A0A448YSD8">
    <property type="interactions" value="162"/>
</dbReference>
<keyword evidence="11" id="KW-1185">Reference proteome</keyword>
<comment type="function">
    <text evidence="1 8">Involved in nucleolar integrity and required for processing of the pre-rRNA for the 60S ribosome subunit.</text>
</comment>
<evidence type="ECO:0000256" key="7">
    <source>
        <dbReference type="ARBA" id="ARBA00023242"/>
    </source>
</evidence>
<evidence type="ECO:0000256" key="3">
    <source>
        <dbReference type="ARBA" id="ARBA00007869"/>
    </source>
</evidence>
<evidence type="ECO:0000256" key="2">
    <source>
        <dbReference type="ARBA" id="ARBA00004604"/>
    </source>
</evidence>
<dbReference type="Pfam" id="PF03879">
    <property type="entry name" value="Cgr1"/>
    <property type="match status" value="1"/>
</dbReference>
<dbReference type="OrthoDB" id="3942380at2759"/>
<comment type="similarity">
    <text evidence="3 8">Belongs to the CGR1 family.</text>
</comment>
<dbReference type="InterPro" id="IPR005579">
    <property type="entry name" value="Cgr1-like"/>
</dbReference>
<name>A0A448YSD8_BRENA</name>
<organism evidence="10 11">
    <name type="scientific">Brettanomyces naardenensis</name>
    <name type="common">Yeast</name>
    <dbReference type="NCBI Taxonomy" id="13370"/>
    <lineage>
        <taxon>Eukaryota</taxon>
        <taxon>Fungi</taxon>
        <taxon>Dikarya</taxon>
        <taxon>Ascomycota</taxon>
        <taxon>Saccharomycotina</taxon>
        <taxon>Pichiomycetes</taxon>
        <taxon>Pichiales</taxon>
        <taxon>Pichiaceae</taxon>
        <taxon>Brettanomyces</taxon>
    </lineage>
</organism>
<evidence type="ECO:0000256" key="6">
    <source>
        <dbReference type="ARBA" id="ARBA00023054"/>
    </source>
</evidence>
<evidence type="ECO:0000313" key="11">
    <source>
        <dbReference type="Proteomes" id="UP000290900"/>
    </source>
</evidence>
<keyword evidence="5 8" id="KW-0698">rRNA processing</keyword>
<evidence type="ECO:0000256" key="4">
    <source>
        <dbReference type="ARBA" id="ARBA00022517"/>
    </source>
</evidence>
<reference evidence="10 11" key="1">
    <citation type="submission" date="2018-12" db="EMBL/GenBank/DDBJ databases">
        <authorList>
            <person name="Tiukova I."/>
            <person name="Dainat J."/>
        </authorList>
    </citation>
    <scope>NUCLEOTIDE SEQUENCE [LARGE SCALE GENOMIC DNA]</scope>
</reference>
<dbReference type="AlphaFoldDB" id="A0A448YSD8"/>
<feature type="region of interest" description="Disordered" evidence="9">
    <location>
        <begin position="67"/>
        <end position="92"/>
    </location>
</feature>
<evidence type="ECO:0000256" key="1">
    <source>
        <dbReference type="ARBA" id="ARBA00004090"/>
    </source>
</evidence>
<dbReference type="Proteomes" id="UP000290900">
    <property type="component" value="Unassembled WGS sequence"/>
</dbReference>
<feature type="region of interest" description="Disordered" evidence="9">
    <location>
        <begin position="1"/>
        <end position="27"/>
    </location>
</feature>
<evidence type="ECO:0000256" key="5">
    <source>
        <dbReference type="ARBA" id="ARBA00022552"/>
    </source>
</evidence>
<proteinExistence type="inferred from homology"/>
<protein>
    <recommendedName>
        <fullName evidence="8">rRNA-processing protein</fullName>
    </recommendedName>
</protein>
<dbReference type="GO" id="GO:0005730">
    <property type="term" value="C:nucleolus"/>
    <property type="evidence" value="ECO:0007669"/>
    <property type="project" value="UniProtKB-SubCell"/>
</dbReference>
<keyword evidence="4 8" id="KW-0690">Ribosome biogenesis</keyword>
<accession>A0A448YSD8</accession>
<dbReference type="EMBL" id="CAACVR010000056">
    <property type="protein sequence ID" value="VEU23832.1"/>
    <property type="molecule type" value="Genomic_DNA"/>
</dbReference>
<dbReference type="GO" id="GO:0006364">
    <property type="term" value="P:rRNA processing"/>
    <property type="evidence" value="ECO:0007669"/>
    <property type="project" value="UniProtKB-UniRule"/>
</dbReference>
<gene>
    <name evidence="10" type="ORF">BRENAR_LOCUS4561</name>
</gene>
<keyword evidence="7 8" id="KW-0539">Nucleus</keyword>